<name>A0A5M3MFN7_CONPW</name>
<protein>
    <recommendedName>
        <fullName evidence="2">DUF6533 domain-containing protein</fullName>
    </recommendedName>
</protein>
<dbReference type="RefSeq" id="XP_007771872.1">
    <property type="nucleotide sequence ID" value="XM_007773682.1"/>
</dbReference>
<sequence length="206" mass="23388">MPAVLNSPALIPILIEYQKQNYILVVIYDYALNLSQEVLLIWQYGISPLTYCYAFLLFFMVALTLPVTNLPVILSDRACLFCLADRRKNISHRYQEGVLLGIRECLYSNSNNQVLWIFDVVGNGGTCAYEFLLVAMLVYRSVIHQWDNQVTAGARFAIFFMGARKLHPGHILKPPIKFQLRSSMNTGTISSIGFGRHPPALDDRNQ</sequence>
<evidence type="ECO:0000256" key="1">
    <source>
        <dbReference type="SAM" id="Phobius"/>
    </source>
</evidence>
<feature type="transmembrane region" description="Helical" evidence="1">
    <location>
        <begin position="41"/>
        <end position="65"/>
    </location>
</feature>
<evidence type="ECO:0000259" key="2">
    <source>
        <dbReference type="Pfam" id="PF20151"/>
    </source>
</evidence>
<accession>A0A5M3MFN7</accession>
<keyword evidence="1" id="KW-0812">Transmembrane</keyword>
<dbReference type="Pfam" id="PF20151">
    <property type="entry name" value="DUF6533"/>
    <property type="match status" value="1"/>
</dbReference>
<dbReference type="KEGG" id="cput:CONPUDRAFT_75536"/>
<proteinExistence type="predicted"/>
<keyword evidence="4" id="KW-1185">Reference proteome</keyword>
<dbReference type="Proteomes" id="UP000053558">
    <property type="component" value="Unassembled WGS sequence"/>
</dbReference>
<keyword evidence="1" id="KW-1133">Transmembrane helix</keyword>
<gene>
    <name evidence="3" type="ORF">CONPUDRAFT_75536</name>
</gene>
<reference evidence="4" key="1">
    <citation type="journal article" date="2012" name="Science">
        <title>The Paleozoic origin of enzymatic lignin decomposition reconstructed from 31 fungal genomes.</title>
        <authorList>
            <person name="Floudas D."/>
            <person name="Binder M."/>
            <person name="Riley R."/>
            <person name="Barry K."/>
            <person name="Blanchette R.A."/>
            <person name="Henrissat B."/>
            <person name="Martinez A.T."/>
            <person name="Otillar R."/>
            <person name="Spatafora J.W."/>
            <person name="Yadav J.S."/>
            <person name="Aerts A."/>
            <person name="Benoit I."/>
            <person name="Boyd A."/>
            <person name="Carlson A."/>
            <person name="Copeland A."/>
            <person name="Coutinho P.M."/>
            <person name="de Vries R.P."/>
            <person name="Ferreira P."/>
            <person name="Findley K."/>
            <person name="Foster B."/>
            <person name="Gaskell J."/>
            <person name="Glotzer D."/>
            <person name="Gorecki P."/>
            <person name="Heitman J."/>
            <person name="Hesse C."/>
            <person name="Hori C."/>
            <person name="Igarashi K."/>
            <person name="Jurgens J.A."/>
            <person name="Kallen N."/>
            <person name="Kersten P."/>
            <person name="Kohler A."/>
            <person name="Kuees U."/>
            <person name="Kumar T.K.A."/>
            <person name="Kuo A."/>
            <person name="LaButti K."/>
            <person name="Larrondo L.F."/>
            <person name="Lindquist E."/>
            <person name="Ling A."/>
            <person name="Lombard V."/>
            <person name="Lucas S."/>
            <person name="Lundell T."/>
            <person name="Martin R."/>
            <person name="McLaughlin D.J."/>
            <person name="Morgenstern I."/>
            <person name="Morin E."/>
            <person name="Murat C."/>
            <person name="Nagy L.G."/>
            <person name="Nolan M."/>
            <person name="Ohm R.A."/>
            <person name="Patyshakuliyeva A."/>
            <person name="Rokas A."/>
            <person name="Ruiz-Duenas F.J."/>
            <person name="Sabat G."/>
            <person name="Salamov A."/>
            <person name="Samejima M."/>
            <person name="Schmutz J."/>
            <person name="Slot J.C."/>
            <person name="St John F."/>
            <person name="Stenlid J."/>
            <person name="Sun H."/>
            <person name="Sun S."/>
            <person name="Syed K."/>
            <person name="Tsang A."/>
            <person name="Wiebenga A."/>
            <person name="Young D."/>
            <person name="Pisabarro A."/>
            <person name="Eastwood D.C."/>
            <person name="Martin F."/>
            <person name="Cullen D."/>
            <person name="Grigoriev I.V."/>
            <person name="Hibbett D.S."/>
        </authorList>
    </citation>
    <scope>NUCLEOTIDE SEQUENCE [LARGE SCALE GENOMIC DNA]</scope>
    <source>
        <strain evidence="4">RWD-64-598 SS2</strain>
    </source>
</reference>
<dbReference type="InterPro" id="IPR045340">
    <property type="entry name" value="DUF6533"/>
</dbReference>
<evidence type="ECO:0000313" key="3">
    <source>
        <dbReference type="EMBL" id="EIW77730.1"/>
    </source>
</evidence>
<dbReference type="EMBL" id="JH711583">
    <property type="protein sequence ID" value="EIW77730.1"/>
    <property type="molecule type" value="Genomic_DNA"/>
</dbReference>
<keyword evidence="1" id="KW-0472">Membrane</keyword>
<comment type="caution">
    <text evidence="3">The sequence shown here is derived from an EMBL/GenBank/DDBJ whole genome shotgun (WGS) entry which is preliminary data.</text>
</comment>
<feature type="domain" description="DUF6533" evidence="2">
    <location>
        <begin position="25"/>
        <end position="55"/>
    </location>
</feature>
<organism evidence="3 4">
    <name type="scientific">Coniophora puteana (strain RWD-64-598)</name>
    <name type="common">Brown rot fungus</name>
    <dbReference type="NCBI Taxonomy" id="741705"/>
    <lineage>
        <taxon>Eukaryota</taxon>
        <taxon>Fungi</taxon>
        <taxon>Dikarya</taxon>
        <taxon>Basidiomycota</taxon>
        <taxon>Agaricomycotina</taxon>
        <taxon>Agaricomycetes</taxon>
        <taxon>Agaricomycetidae</taxon>
        <taxon>Boletales</taxon>
        <taxon>Coniophorineae</taxon>
        <taxon>Coniophoraceae</taxon>
        <taxon>Coniophora</taxon>
    </lineage>
</organism>
<dbReference type="GeneID" id="19209371"/>
<evidence type="ECO:0000313" key="4">
    <source>
        <dbReference type="Proteomes" id="UP000053558"/>
    </source>
</evidence>
<dbReference type="AlphaFoldDB" id="A0A5M3MFN7"/>